<dbReference type="KEGG" id="dal:Dalk_1088"/>
<name>B8F945_DESAL</name>
<feature type="transmembrane region" description="Helical" evidence="1">
    <location>
        <begin position="95"/>
        <end position="114"/>
    </location>
</feature>
<accession>B8F945</accession>
<keyword evidence="1" id="KW-1133">Transmembrane helix</keyword>
<dbReference type="AlphaFoldDB" id="B8F945"/>
<dbReference type="HOGENOM" id="CLU_908299_0_0_7"/>
<keyword evidence="1" id="KW-0472">Membrane</keyword>
<feature type="transmembrane region" description="Helical" evidence="1">
    <location>
        <begin position="154"/>
        <end position="172"/>
    </location>
</feature>
<keyword evidence="1" id="KW-0812">Transmembrane</keyword>
<evidence type="ECO:0000313" key="2">
    <source>
        <dbReference type="EMBL" id="ACL02791.1"/>
    </source>
</evidence>
<dbReference type="eggNOG" id="COG2202">
    <property type="taxonomic scope" value="Bacteria"/>
</dbReference>
<protein>
    <submittedName>
        <fullName evidence="2">Uncharacterized protein</fullName>
    </submittedName>
</protein>
<dbReference type="EMBL" id="CP001322">
    <property type="protein sequence ID" value="ACL02791.1"/>
    <property type="molecule type" value="Genomic_DNA"/>
</dbReference>
<feature type="transmembrane region" description="Helical" evidence="1">
    <location>
        <begin position="6"/>
        <end position="28"/>
    </location>
</feature>
<keyword evidence="3" id="KW-1185">Reference proteome</keyword>
<feature type="transmembrane region" description="Helical" evidence="1">
    <location>
        <begin position="40"/>
        <end position="58"/>
    </location>
</feature>
<feature type="transmembrane region" description="Helical" evidence="1">
    <location>
        <begin position="64"/>
        <end position="83"/>
    </location>
</feature>
<feature type="transmembrane region" description="Helical" evidence="1">
    <location>
        <begin position="120"/>
        <end position="142"/>
    </location>
</feature>
<reference evidence="2 3" key="1">
    <citation type="journal article" date="2012" name="Environ. Microbiol.">
        <title>The genome sequence of Desulfatibacillum alkenivorans AK-01: a blueprint for anaerobic alkane oxidation.</title>
        <authorList>
            <person name="Callaghan A.V."/>
            <person name="Morris B.E."/>
            <person name="Pereira I.A."/>
            <person name="McInerney M.J."/>
            <person name="Austin R.N."/>
            <person name="Groves J.T."/>
            <person name="Kukor J.J."/>
            <person name="Suflita J.M."/>
            <person name="Young L.Y."/>
            <person name="Zylstra G.J."/>
            <person name="Wawrik B."/>
        </authorList>
    </citation>
    <scope>NUCLEOTIDE SEQUENCE [LARGE SCALE GENOMIC DNA]</scope>
    <source>
        <strain evidence="2 3">AK-01</strain>
    </source>
</reference>
<dbReference type="Proteomes" id="UP000000739">
    <property type="component" value="Chromosome"/>
</dbReference>
<evidence type="ECO:0000256" key="1">
    <source>
        <dbReference type="SAM" id="Phobius"/>
    </source>
</evidence>
<sequence length="295" mass="32998">MQAFLNIQTLSMAAGLVNITCAAIMAYFSMSRLTYPGFKSWTAGFVLVGLGMILMSLRQIAPDWLSIILANSIILAYPVLIYYGLREFKQFPGRSWLPGVILAAGAAMLVYYTYWQPSVIARIVGISFILSFLLFLCLMLLIRRGGLQYECSNSLLNAVFGFQVIWYMLRAVSTPFLEPDITTFFSAGAIQGISFIISILACVLTMSGLIAVNAQRMELELAAADEDIRNLTSLIPICASCKKIRDDQGYWEAVECYIEKKTNKGLTHSICPDCARKLYPDMKIYDDDEEEKRKA</sequence>
<gene>
    <name evidence="2" type="ordered locus">Dalk_1088</name>
</gene>
<feature type="transmembrane region" description="Helical" evidence="1">
    <location>
        <begin position="184"/>
        <end position="212"/>
    </location>
</feature>
<organism evidence="2 3">
    <name type="scientific">Desulfatibacillum aliphaticivorans</name>
    <dbReference type="NCBI Taxonomy" id="218208"/>
    <lineage>
        <taxon>Bacteria</taxon>
        <taxon>Pseudomonadati</taxon>
        <taxon>Thermodesulfobacteriota</taxon>
        <taxon>Desulfobacteria</taxon>
        <taxon>Desulfobacterales</taxon>
        <taxon>Desulfatibacillaceae</taxon>
        <taxon>Desulfatibacillum</taxon>
    </lineage>
</organism>
<dbReference type="eggNOG" id="COG0642">
    <property type="taxonomic scope" value="Bacteria"/>
</dbReference>
<proteinExistence type="predicted"/>
<evidence type="ECO:0000313" key="3">
    <source>
        <dbReference type="Proteomes" id="UP000000739"/>
    </source>
</evidence>